<feature type="coiled-coil region" evidence="1">
    <location>
        <begin position="112"/>
        <end position="139"/>
    </location>
</feature>
<evidence type="ECO:0000256" key="1">
    <source>
        <dbReference type="SAM" id="Coils"/>
    </source>
</evidence>
<feature type="transmembrane region" description="Helical" evidence="2">
    <location>
        <begin position="6"/>
        <end position="22"/>
    </location>
</feature>
<dbReference type="EMBL" id="DTHS01000020">
    <property type="protein sequence ID" value="HHR48628.1"/>
    <property type="molecule type" value="Genomic_DNA"/>
</dbReference>
<keyword evidence="2" id="KW-1133">Transmembrane helix</keyword>
<proteinExistence type="predicted"/>
<gene>
    <name evidence="3" type="ORF">ENV79_03160</name>
</gene>
<sequence>MFKKLLLVIINVFLILVVIGNYKEYQQLNFRAEEYLKEKDKINKEIFLLKEIAINLEKFRLFFEPIYLEEIKKLTIKSEILKNDTYAMLINNLDYLTVKPKKNDLTVFSNFRMFLAEKERELKNKLNDLEINYRKLRDKRKERIYWQNIIITCGLIALVFLMNIFFPFKKKKEKIFNNYFSLLELFKIVKEKSDKYLEKITDWENKIKEFKKSWENFDTSQNLEEIDSYRKNFTYCLLNLQLGLLQKDHLLINKYFTNFQQMKEKILNLLIQNKSQHLNNYLKENEEIINIFKEDLINLKKIIGEIKNYEIKK</sequence>
<keyword evidence="2" id="KW-0812">Transmembrane</keyword>
<protein>
    <submittedName>
        <fullName evidence="3">Uncharacterized protein</fullName>
    </submittedName>
</protein>
<comment type="caution">
    <text evidence="3">The sequence shown here is derived from an EMBL/GenBank/DDBJ whole genome shotgun (WGS) entry which is preliminary data.</text>
</comment>
<accession>A0A7V5Y0D9</accession>
<dbReference type="AlphaFoldDB" id="A0A7V5Y0D9"/>
<keyword evidence="1" id="KW-0175">Coiled coil</keyword>
<reference evidence="3" key="1">
    <citation type="journal article" date="2020" name="mSystems">
        <title>Genome- and Community-Level Interaction Insights into Carbon Utilization and Element Cycling Functions of Hydrothermarchaeota in Hydrothermal Sediment.</title>
        <authorList>
            <person name="Zhou Z."/>
            <person name="Liu Y."/>
            <person name="Xu W."/>
            <person name="Pan J."/>
            <person name="Luo Z.H."/>
            <person name="Li M."/>
        </authorList>
    </citation>
    <scope>NUCLEOTIDE SEQUENCE [LARGE SCALE GENOMIC DNA]</scope>
    <source>
        <strain evidence="3">SpSt-791</strain>
    </source>
</reference>
<keyword evidence="2" id="KW-0472">Membrane</keyword>
<feature type="transmembrane region" description="Helical" evidence="2">
    <location>
        <begin position="144"/>
        <end position="166"/>
    </location>
</feature>
<evidence type="ECO:0000313" key="3">
    <source>
        <dbReference type="EMBL" id="HHR48628.1"/>
    </source>
</evidence>
<evidence type="ECO:0000256" key="2">
    <source>
        <dbReference type="SAM" id="Phobius"/>
    </source>
</evidence>
<organism evidence="3">
    <name type="scientific">candidate division WOR-3 bacterium</name>
    <dbReference type="NCBI Taxonomy" id="2052148"/>
    <lineage>
        <taxon>Bacteria</taxon>
        <taxon>Bacteria division WOR-3</taxon>
    </lineage>
</organism>
<name>A0A7V5Y0D9_UNCW3</name>